<dbReference type="Gene3D" id="3.30.43.10">
    <property type="entry name" value="Uridine Diphospho-n-acetylenolpyruvylglucosamine Reductase, domain 2"/>
    <property type="match status" value="1"/>
</dbReference>
<name>A0A0L0DBF5_THETB</name>
<accession>A0A0L0DBF5</accession>
<dbReference type="Gene3D" id="3.30.465.10">
    <property type="match status" value="1"/>
</dbReference>
<dbReference type="PANTHER" id="PTHR11748">
    <property type="entry name" value="D-LACTATE DEHYDROGENASE"/>
    <property type="match status" value="1"/>
</dbReference>
<dbReference type="PROSITE" id="PS00198">
    <property type="entry name" value="4FE4S_FER_1"/>
    <property type="match status" value="1"/>
</dbReference>
<dbReference type="InterPro" id="IPR006094">
    <property type="entry name" value="Oxid_FAD_bind_N"/>
</dbReference>
<dbReference type="InterPro" id="IPR016167">
    <property type="entry name" value="FAD-bd_PCMH_sub1"/>
</dbReference>
<evidence type="ECO:0000259" key="11">
    <source>
        <dbReference type="PROSITE" id="PS51387"/>
    </source>
</evidence>
<keyword evidence="5" id="KW-0274">FAD</keyword>
<evidence type="ECO:0000256" key="5">
    <source>
        <dbReference type="ARBA" id="ARBA00022827"/>
    </source>
</evidence>
<evidence type="ECO:0000256" key="8">
    <source>
        <dbReference type="ARBA" id="ARBA00023128"/>
    </source>
</evidence>
<dbReference type="SUPFAM" id="SSF55103">
    <property type="entry name" value="FAD-linked oxidases, C-terminal domain"/>
    <property type="match status" value="1"/>
</dbReference>
<dbReference type="GO" id="GO:0005739">
    <property type="term" value="C:mitochondrion"/>
    <property type="evidence" value="ECO:0007669"/>
    <property type="project" value="UniProtKB-SubCell"/>
</dbReference>
<evidence type="ECO:0000259" key="10">
    <source>
        <dbReference type="PROSITE" id="PS51379"/>
    </source>
</evidence>
<comment type="subcellular location">
    <subcellularLocation>
        <location evidence="2">Mitochondrion</location>
    </subcellularLocation>
</comment>
<comment type="cofactor">
    <cofactor evidence="1">
        <name>FAD</name>
        <dbReference type="ChEBI" id="CHEBI:57692"/>
    </cofactor>
</comment>
<sequence>MLHRLTLPGRVTTTTAECFALGTDASPYSLTPHTVVSPVSEAEVQATLAAAAVHRVPVTFRAAGTSLSGQASTDAALIKISHAEPAWKELVIAPDGGSVRLGPAVIGGAANAALAPLGRKIGPDPSSIDSAMIGGIVANNSSGMCCGVASNAYHTIRSARIILADGTLLDTGSDASRAAFLTSHAKLAQGLVDLAREVQADTALAARIASKFSIKCTTGYSLNALVDADPNDPVDIVLKLMVGSEGTLGFISSVELATVVEHPHSATAFVTFDATAAAAEATQALRALGDRAPDAVELMDAVSLASAAHSSDIASVATLPNLDLNPRAAALLLEVKAPTAGDLEAACAALAAEPLFEPALGDKLGFAQSAAEAKIMWDARKGIIPIVGARRPPGTSTIIEDVAVPVSALAPLTDDLSALFASLGYPDACIVGHALEGNLHLIFNQGFATPADVDAFRTLLDRMAELVAVKYDGSLKAEHGTGRNMAPYVEMEWGPRATSLMWRIKELFDPAGLLNPGVILSHDAEIHVKHLKATPSVDPVVDACIECGFCESNCPSRNTALTPRQRIALARKLSTLEDGSAAHAEASALLDSAAIDLCAADGMCQAKCPVSINTGEYMVALRAARLASGSPWASKLALIVADNFGVATAAGRGMLAVAHAAASLVGSASLTTVSAGLNTISGSLIPIWHEALPSPPLPVSWRGAQSQPAGAASRRRVAYFPTCVSRVLGPSQRGELCVVDAVQRLFDEHLVDSYELVIPDNVDGLCCGCAFESKGLSSATDAASARLGDALAALDVDAVVVDASPCVETMRRLGAGGVPVYDVVEYLDLAARSGHFPALSELAPQPAAEPVVLHIPCSASKVAGLERVYQSVAARLWGERGVVGSDVACCGMAGDRGLRFPELRASALASLTARAPARGVSCSRTCEVGLEAETGAPWHHVVVALAERLCK</sequence>
<dbReference type="SUPFAM" id="SSF46548">
    <property type="entry name" value="alpha-helical ferredoxin"/>
    <property type="match status" value="1"/>
</dbReference>
<dbReference type="PROSITE" id="PS51387">
    <property type="entry name" value="FAD_PCMH"/>
    <property type="match status" value="1"/>
</dbReference>
<dbReference type="InterPro" id="IPR016169">
    <property type="entry name" value="FAD-bd_PCMH_sub2"/>
</dbReference>
<dbReference type="GeneID" id="25564869"/>
<evidence type="ECO:0000256" key="1">
    <source>
        <dbReference type="ARBA" id="ARBA00001974"/>
    </source>
</evidence>
<dbReference type="Gene3D" id="1.10.45.10">
    <property type="entry name" value="Vanillyl-alcohol Oxidase, Chain A, domain 4"/>
    <property type="match status" value="1"/>
</dbReference>
<dbReference type="PROSITE" id="PS51379">
    <property type="entry name" value="4FE4S_FER_2"/>
    <property type="match status" value="1"/>
</dbReference>
<dbReference type="FunFam" id="1.10.45.10:FF:000001">
    <property type="entry name" value="D-lactate dehydrogenase mitochondrial"/>
    <property type="match status" value="1"/>
</dbReference>
<dbReference type="EC" id="1.1.2.4" evidence="9"/>
<dbReference type="AlphaFoldDB" id="A0A0L0DBF5"/>
<dbReference type="InterPro" id="IPR036318">
    <property type="entry name" value="FAD-bd_PCMH-like_sf"/>
</dbReference>
<evidence type="ECO:0000256" key="3">
    <source>
        <dbReference type="ARBA" id="ARBA00008000"/>
    </source>
</evidence>
<gene>
    <name evidence="12" type="ORF">AMSG_05452</name>
</gene>
<keyword evidence="4" id="KW-0285">Flavoprotein</keyword>
<keyword evidence="13" id="KW-1185">Reference proteome</keyword>
<dbReference type="InterPro" id="IPR009051">
    <property type="entry name" value="Helical_ferredxn"/>
</dbReference>
<dbReference type="GO" id="GO:0051536">
    <property type="term" value="F:iron-sulfur cluster binding"/>
    <property type="evidence" value="ECO:0007669"/>
    <property type="project" value="InterPro"/>
</dbReference>
<reference evidence="12 13" key="1">
    <citation type="submission" date="2010-05" db="EMBL/GenBank/DDBJ databases">
        <title>The Genome Sequence of Thecamonas trahens ATCC 50062.</title>
        <authorList>
            <consortium name="The Broad Institute Genome Sequencing Platform"/>
            <person name="Russ C."/>
            <person name="Cuomo C."/>
            <person name="Shea T."/>
            <person name="Young S.K."/>
            <person name="Zeng Q."/>
            <person name="Koehrsen M."/>
            <person name="Haas B."/>
            <person name="Borodovsky M."/>
            <person name="Guigo R."/>
            <person name="Alvarado L."/>
            <person name="Berlin A."/>
            <person name="Bochicchio J."/>
            <person name="Borenstein D."/>
            <person name="Chapman S."/>
            <person name="Chen Z."/>
            <person name="Freedman E."/>
            <person name="Gellesch M."/>
            <person name="Goldberg J."/>
            <person name="Griggs A."/>
            <person name="Gujja S."/>
            <person name="Heilman E."/>
            <person name="Heiman D."/>
            <person name="Hepburn T."/>
            <person name="Howarth C."/>
            <person name="Jen D."/>
            <person name="Larson L."/>
            <person name="Mehta T."/>
            <person name="Park D."/>
            <person name="Pearson M."/>
            <person name="Roberts A."/>
            <person name="Saif S."/>
            <person name="Shenoy N."/>
            <person name="Sisk P."/>
            <person name="Stolte C."/>
            <person name="Sykes S."/>
            <person name="Thomson T."/>
            <person name="Walk T."/>
            <person name="White J."/>
            <person name="Yandava C."/>
            <person name="Burger G."/>
            <person name="Gray M.W."/>
            <person name="Holland P.W.H."/>
            <person name="King N."/>
            <person name="Lang F.B.F."/>
            <person name="Roger A.J."/>
            <person name="Ruiz-Trillo I."/>
            <person name="Lander E."/>
            <person name="Nusbaum C."/>
        </authorList>
    </citation>
    <scope>NUCLEOTIDE SEQUENCE [LARGE SCALE GENOMIC DNA]</scope>
    <source>
        <strain evidence="12 13">ATCC 50062</strain>
    </source>
</reference>
<dbReference type="EMBL" id="GL349455">
    <property type="protein sequence ID" value="KNC49446.1"/>
    <property type="molecule type" value="Genomic_DNA"/>
</dbReference>
<evidence type="ECO:0000256" key="7">
    <source>
        <dbReference type="ARBA" id="ARBA00023002"/>
    </source>
</evidence>
<dbReference type="GO" id="GO:0004458">
    <property type="term" value="F:D-lactate dehydrogenase (cytochrome) activity"/>
    <property type="evidence" value="ECO:0007669"/>
    <property type="project" value="UniProtKB-EC"/>
</dbReference>
<dbReference type="Pfam" id="PF13183">
    <property type="entry name" value="Fer4_8"/>
    <property type="match status" value="1"/>
</dbReference>
<dbReference type="OrthoDB" id="5332616at2759"/>
<dbReference type="STRING" id="461836.A0A0L0DBF5"/>
<dbReference type="GO" id="GO:0008720">
    <property type="term" value="F:D-lactate dehydrogenase (NAD+) activity"/>
    <property type="evidence" value="ECO:0007669"/>
    <property type="project" value="TreeGrafter"/>
</dbReference>
<dbReference type="Pfam" id="PF02913">
    <property type="entry name" value="FAD-oxidase_C"/>
    <property type="match status" value="1"/>
</dbReference>
<dbReference type="Proteomes" id="UP000054408">
    <property type="component" value="Unassembled WGS sequence"/>
</dbReference>
<feature type="domain" description="FAD-binding PCMH-type" evidence="11">
    <location>
        <begin position="28"/>
        <end position="261"/>
    </location>
</feature>
<evidence type="ECO:0000256" key="4">
    <source>
        <dbReference type="ARBA" id="ARBA00022630"/>
    </source>
</evidence>
<dbReference type="SUPFAM" id="SSF56176">
    <property type="entry name" value="FAD-binding/transporter-associated domain-like"/>
    <property type="match status" value="1"/>
</dbReference>
<dbReference type="OMA" id="CCGVEQN"/>
<dbReference type="InterPro" id="IPR016164">
    <property type="entry name" value="FAD-linked_Oxase-like_C"/>
</dbReference>
<dbReference type="RefSeq" id="XP_013757867.1">
    <property type="nucleotide sequence ID" value="XM_013902413.1"/>
</dbReference>
<keyword evidence="8" id="KW-0496">Mitochondrion</keyword>
<dbReference type="InterPro" id="IPR016166">
    <property type="entry name" value="FAD-bd_PCMH"/>
</dbReference>
<dbReference type="InterPro" id="IPR017900">
    <property type="entry name" value="4Fe4S_Fe_S_CS"/>
</dbReference>
<evidence type="ECO:0000313" key="13">
    <source>
        <dbReference type="Proteomes" id="UP000054408"/>
    </source>
</evidence>
<keyword evidence="6" id="KW-0809">Transit peptide</keyword>
<dbReference type="eggNOG" id="KOG1231">
    <property type="taxonomic scope" value="Eukaryota"/>
</dbReference>
<evidence type="ECO:0000313" key="12">
    <source>
        <dbReference type="EMBL" id="KNC49446.1"/>
    </source>
</evidence>
<comment type="similarity">
    <text evidence="3">Belongs to the FAD-binding oxidoreductase/transferase type 4 family.</text>
</comment>
<dbReference type="Pfam" id="PF01565">
    <property type="entry name" value="FAD_binding_4"/>
    <property type="match status" value="1"/>
</dbReference>
<dbReference type="InterPro" id="IPR016171">
    <property type="entry name" value="Vanillyl_alc_oxidase_C-sub2"/>
</dbReference>
<keyword evidence="7" id="KW-0560">Oxidoreductase</keyword>
<organism evidence="12 13">
    <name type="scientific">Thecamonas trahens ATCC 50062</name>
    <dbReference type="NCBI Taxonomy" id="461836"/>
    <lineage>
        <taxon>Eukaryota</taxon>
        <taxon>Apusozoa</taxon>
        <taxon>Apusomonadida</taxon>
        <taxon>Apusomonadidae</taxon>
        <taxon>Thecamonas</taxon>
    </lineage>
</organism>
<dbReference type="GO" id="GO:0071949">
    <property type="term" value="F:FAD binding"/>
    <property type="evidence" value="ECO:0007669"/>
    <property type="project" value="InterPro"/>
</dbReference>
<evidence type="ECO:0000256" key="9">
    <source>
        <dbReference type="ARBA" id="ARBA00038897"/>
    </source>
</evidence>
<dbReference type="Gene3D" id="3.30.70.2740">
    <property type="match status" value="1"/>
</dbReference>
<dbReference type="Gene3D" id="3.30.70.2190">
    <property type="match status" value="1"/>
</dbReference>
<feature type="domain" description="4Fe-4S ferredoxin-type" evidence="10">
    <location>
        <begin position="533"/>
        <end position="564"/>
    </location>
</feature>
<protein>
    <recommendedName>
        <fullName evidence="9">D-lactate dehydrogenase (cytochrome)</fullName>
        <ecNumber evidence="9">1.1.2.4</ecNumber>
    </recommendedName>
</protein>
<dbReference type="Gene3D" id="1.10.1060.10">
    <property type="entry name" value="Alpha-helical ferredoxin"/>
    <property type="match status" value="1"/>
</dbReference>
<dbReference type="InterPro" id="IPR017896">
    <property type="entry name" value="4Fe4S_Fe-S-bd"/>
</dbReference>
<proteinExistence type="inferred from homology"/>
<dbReference type="InterPro" id="IPR004113">
    <property type="entry name" value="FAD-bd_oxidored_4_C"/>
</dbReference>
<dbReference type="PANTHER" id="PTHR11748:SF111">
    <property type="entry name" value="D-LACTATE DEHYDROGENASE, MITOCHONDRIAL-RELATED"/>
    <property type="match status" value="1"/>
</dbReference>
<evidence type="ECO:0000256" key="6">
    <source>
        <dbReference type="ARBA" id="ARBA00022946"/>
    </source>
</evidence>
<evidence type="ECO:0000256" key="2">
    <source>
        <dbReference type="ARBA" id="ARBA00004173"/>
    </source>
</evidence>
<dbReference type="GO" id="GO:1903457">
    <property type="term" value="P:lactate catabolic process"/>
    <property type="evidence" value="ECO:0007669"/>
    <property type="project" value="TreeGrafter"/>
</dbReference>